<reference evidence="6 7" key="1">
    <citation type="submission" date="2021-09" db="EMBL/GenBank/DDBJ databases">
        <title>Genomic insights and catalytic innovation underlie evolution of tropane alkaloids biosynthesis.</title>
        <authorList>
            <person name="Wang Y.-J."/>
            <person name="Tian T."/>
            <person name="Huang J.-P."/>
            <person name="Huang S.-X."/>
        </authorList>
    </citation>
    <scope>NUCLEOTIDE SEQUENCE [LARGE SCALE GENOMIC DNA]</scope>
    <source>
        <strain evidence="6">KIB-2018</strain>
        <tissue evidence="6">Leaf</tissue>
    </source>
</reference>
<evidence type="ECO:0000313" key="7">
    <source>
        <dbReference type="Proteomes" id="UP001159364"/>
    </source>
</evidence>
<dbReference type="InterPro" id="IPR000608">
    <property type="entry name" value="UBC"/>
</dbReference>
<keyword evidence="7" id="KW-1185">Reference proteome</keyword>
<dbReference type="SMART" id="SM00212">
    <property type="entry name" value="UBCc"/>
    <property type="match status" value="1"/>
</dbReference>
<dbReference type="GO" id="GO:0005524">
    <property type="term" value="F:ATP binding"/>
    <property type="evidence" value="ECO:0007669"/>
    <property type="project" value="UniProtKB-UniRule"/>
</dbReference>
<evidence type="ECO:0000256" key="4">
    <source>
        <dbReference type="RuleBase" id="RU362109"/>
    </source>
</evidence>
<accession>A0AAV8UGN2</accession>
<dbReference type="Gene3D" id="3.10.110.10">
    <property type="entry name" value="Ubiquitin Conjugating Enzyme"/>
    <property type="match status" value="1"/>
</dbReference>
<evidence type="ECO:0000313" key="6">
    <source>
        <dbReference type="EMBL" id="KAJ8900452.1"/>
    </source>
</evidence>
<dbReference type="Pfam" id="PF00179">
    <property type="entry name" value="UQ_con"/>
    <property type="match status" value="1"/>
</dbReference>
<protein>
    <recommendedName>
        <fullName evidence="5">UBC core domain-containing protein</fullName>
    </recommendedName>
</protein>
<proteinExistence type="inferred from homology"/>
<dbReference type="PANTHER" id="PTHR24068">
    <property type="entry name" value="UBIQUITIN-CONJUGATING ENZYME E2"/>
    <property type="match status" value="1"/>
</dbReference>
<name>A0AAV8UGN2_9ROSI</name>
<dbReference type="PROSITE" id="PS50127">
    <property type="entry name" value="UBC_2"/>
    <property type="match status" value="1"/>
</dbReference>
<evidence type="ECO:0000256" key="3">
    <source>
        <dbReference type="PROSITE-ProRule" id="PRU10133"/>
    </source>
</evidence>
<dbReference type="InterPro" id="IPR023313">
    <property type="entry name" value="UBQ-conjugating_AS"/>
</dbReference>
<dbReference type="GO" id="GO:0016740">
    <property type="term" value="F:transferase activity"/>
    <property type="evidence" value="ECO:0007669"/>
    <property type="project" value="UniProtKB-KW"/>
</dbReference>
<gene>
    <name evidence="6" type="ORF">K2173_025229</name>
</gene>
<comment type="similarity">
    <text evidence="4">Belongs to the ubiquitin-conjugating enzyme family.</text>
</comment>
<organism evidence="6 7">
    <name type="scientific">Erythroxylum novogranatense</name>
    <dbReference type="NCBI Taxonomy" id="1862640"/>
    <lineage>
        <taxon>Eukaryota</taxon>
        <taxon>Viridiplantae</taxon>
        <taxon>Streptophyta</taxon>
        <taxon>Embryophyta</taxon>
        <taxon>Tracheophyta</taxon>
        <taxon>Spermatophyta</taxon>
        <taxon>Magnoliopsida</taxon>
        <taxon>eudicotyledons</taxon>
        <taxon>Gunneridae</taxon>
        <taxon>Pentapetalae</taxon>
        <taxon>rosids</taxon>
        <taxon>fabids</taxon>
        <taxon>Malpighiales</taxon>
        <taxon>Erythroxylaceae</taxon>
        <taxon>Erythroxylum</taxon>
    </lineage>
</organism>
<keyword evidence="2 4" id="KW-0833">Ubl conjugation pathway</keyword>
<evidence type="ECO:0000259" key="5">
    <source>
        <dbReference type="PROSITE" id="PS50127"/>
    </source>
</evidence>
<dbReference type="SUPFAM" id="SSF54495">
    <property type="entry name" value="UBC-like"/>
    <property type="match status" value="1"/>
</dbReference>
<dbReference type="Proteomes" id="UP001159364">
    <property type="component" value="Linkage Group LG08"/>
</dbReference>
<dbReference type="AlphaFoldDB" id="A0AAV8UGN2"/>
<comment type="caution">
    <text evidence="6">The sequence shown here is derived from an EMBL/GenBank/DDBJ whole genome shotgun (WGS) entry which is preliminary data.</text>
</comment>
<evidence type="ECO:0000256" key="2">
    <source>
        <dbReference type="ARBA" id="ARBA00022786"/>
    </source>
</evidence>
<sequence>MFNSGKRIHTPDEGKAANGEVQASCIAIQLLLVNRLHLISVRFCRELKMLKGLMMEEINVDVDRIDDTMQKLFVNFEGPENSLYEGWVWEVKVELPSDYPYKPPSVVFVTPIYHPNIDDTCGAICVDALKEKWEPTYDLSLVFRDMLPQLLKNPNPEEPLNEEAGDLMMHDQSAYEKEVREHCAKYAKRKVAVAVPEEESKDEEVSEEEA</sequence>
<dbReference type="PROSITE" id="PS00183">
    <property type="entry name" value="UBC_1"/>
    <property type="match status" value="1"/>
</dbReference>
<keyword evidence="1" id="KW-0808">Transferase</keyword>
<dbReference type="InterPro" id="IPR016135">
    <property type="entry name" value="UBQ-conjugating_enzyme/RWD"/>
</dbReference>
<feature type="active site" description="Glycyl thioester intermediate" evidence="3">
    <location>
        <position position="125"/>
    </location>
</feature>
<feature type="domain" description="UBC core" evidence="5">
    <location>
        <begin position="38"/>
        <end position="188"/>
    </location>
</feature>
<keyword evidence="4" id="KW-0547">Nucleotide-binding</keyword>
<keyword evidence="4" id="KW-0067">ATP-binding</keyword>
<evidence type="ECO:0000256" key="1">
    <source>
        <dbReference type="ARBA" id="ARBA00022679"/>
    </source>
</evidence>
<dbReference type="EMBL" id="JAIWQS010000008">
    <property type="protein sequence ID" value="KAJ8900452.1"/>
    <property type="molecule type" value="Genomic_DNA"/>
</dbReference>